<proteinExistence type="predicted"/>
<keyword evidence="1" id="KW-0472">Membrane</keyword>
<dbReference type="AlphaFoldDB" id="A0A9J6P0U9"/>
<organism evidence="2 3">
    <name type="scientific">Oceanirhabdus seepicola</name>
    <dbReference type="NCBI Taxonomy" id="2828781"/>
    <lineage>
        <taxon>Bacteria</taxon>
        <taxon>Bacillati</taxon>
        <taxon>Bacillota</taxon>
        <taxon>Clostridia</taxon>
        <taxon>Eubacteriales</taxon>
        <taxon>Clostridiaceae</taxon>
        <taxon>Oceanirhabdus</taxon>
    </lineage>
</organism>
<comment type="caution">
    <text evidence="2">The sequence shown here is derived from an EMBL/GenBank/DDBJ whole genome shotgun (WGS) entry which is preliminary data.</text>
</comment>
<dbReference type="EMBL" id="JAGSOJ010000001">
    <property type="protein sequence ID" value="MCM1989533.1"/>
    <property type="molecule type" value="Genomic_DNA"/>
</dbReference>
<evidence type="ECO:0000313" key="3">
    <source>
        <dbReference type="Proteomes" id="UP001056429"/>
    </source>
</evidence>
<keyword evidence="1" id="KW-0812">Transmembrane</keyword>
<evidence type="ECO:0000256" key="1">
    <source>
        <dbReference type="SAM" id="Phobius"/>
    </source>
</evidence>
<keyword evidence="1" id="KW-1133">Transmembrane helix</keyword>
<feature type="transmembrane region" description="Helical" evidence="1">
    <location>
        <begin position="55"/>
        <end position="75"/>
    </location>
</feature>
<name>A0A9J6P0U9_9CLOT</name>
<reference evidence="2" key="2">
    <citation type="submission" date="2021-04" db="EMBL/GenBank/DDBJ databases">
        <authorList>
            <person name="Dong X."/>
        </authorList>
    </citation>
    <scope>NUCLEOTIDE SEQUENCE</scope>
    <source>
        <strain evidence="2">ZWT</strain>
    </source>
</reference>
<accession>A0A9J6P0U9</accession>
<dbReference type="Proteomes" id="UP001056429">
    <property type="component" value="Unassembled WGS sequence"/>
</dbReference>
<evidence type="ECO:0000313" key="2">
    <source>
        <dbReference type="EMBL" id="MCM1989533.1"/>
    </source>
</evidence>
<keyword evidence="3" id="KW-1185">Reference proteome</keyword>
<dbReference type="RefSeq" id="WP_250858526.1">
    <property type="nucleotide sequence ID" value="NZ_JAGSOJ010000001.1"/>
</dbReference>
<reference evidence="2" key="1">
    <citation type="journal article" date="2021" name="mSystems">
        <title>Bacteria and Archaea Synergistically Convert Glycine Betaine to Biogenic Methane in the Formosa Cold Seep of the South China Sea.</title>
        <authorList>
            <person name="Li L."/>
            <person name="Zhang W."/>
            <person name="Zhang S."/>
            <person name="Song L."/>
            <person name="Sun Q."/>
            <person name="Zhang H."/>
            <person name="Xiang H."/>
            <person name="Dong X."/>
        </authorList>
    </citation>
    <scope>NUCLEOTIDE SEQUENCE</scope>
    <source>
        <strain evidence="2">ZWT</strain>
    </source>
</reference>
<sequence>MIEKTMAYIVLMVGILIFIFDCIRRSQEKFFLKNREDYTILDKDELYLVHMNRSILRLAGAIGFGICLFYDYNLIPITLYNFLPDFYFNRKSKDLYIDKTVDS</sequence>
<gene>
    <name evidence="2" type="ORF">KDK92_07250</name>
</gene>
<protein>
    <submittedName>
        <fullName evidence="2">Uncharacterized protein</fullName>
    </submittedName>
</protein>
<feature type="transmembrane region" description="Helical" evidence="1">
    <location>
        <begin position="6"/>
        <end position="23"/>
    </location>
</feature>